<sequence precursor="true">MKKATIIGLFIGIGISLLAQIAVAGPPMLFGADGRYLGTLSNNRYDPNSVSNPYGRYGSRYSPDSINNPFGRYGSRYSSESVNNPFASNPPKIFSPYGGLR</sequence>
<organism evidence="2 3">
    <name type="scientific">Magnetococcus marinus (strain ATCC BAA-1437 / JCM 17883 / MC-1)</name>
    <dbReference type="NCBI Taxonomy" id="156889"/>
    <lineage>
        <taxon>Bacteria</taxon>
        <taxon>Pseudomonadati</taxon>
        <taxon>Pseudomonadota</taxon>
        <taxon>Magnetococcia</taxon>
        <taxon>Magnetococcales</taxon>
        <taxon>Magnetococcaceae</taxon>
        <taxon>Magnetococcus</taxon>
    </lineage>
</organism>
<accession>A0L4A7</accession>
<dbReference type="eggNOG" id="ENOG50338C2">
    <property type="taxonomic scope" value="Bacteria"/>
</dbReference>
<dbReference type="AlphaFoldDB" id="A0L4A7"/>
<dbReference type="RefSeq" id="WP_011711972.1">
    <property type="nucleotide sequence ID" value="NC_008576.1"/>
</dbReference>
<protein>
    <submittedName>
        <fullName evidence="2">Uncharacterized protein</fullName>
    </submittedName>
</protein>
<dbReference type="HOGENOM" id="CLU_2288095_0_0_5"/>
<dbReference type="EMBL" id="CP000471">
    <property type="protein sequence ID" value="ABK42800.1"/>
    <property type="molecule type" value="Genomic_DNA"/>
</dbReference>
<dbReference type="STRING" id="156889.Mmc1_0273"/>
<proteinExistence type="predicted"/>
<evidence type="ECO:0000256" key="1">
    <source>
        <dbReference type="SAM" id="MobiDB-lite"/>
    </source>
</evidence>
<keyword evidence="3" id="KW-1185">Reference proteome</keyword>
<feature type="region of interest" description="Disordered" evidence="1">
    <location>
        <begin position="81"/>
        <end position="101"/>
    </location>
</feature>
<reference evidence="3" key="1">
    <citation type="journal article" date="2009" name="Appl. Environ. Microbiol.">
        <title>Complete genome sequence of the chemolithoautotrophic marine magnetotactic coccus strain MC-1.</title>
        <authorList>
            <person name="Schubbe S."/>
            <person name="Williams T.J."/>
            <person name="Xie G."/>
            <person name="Kiss H.E."/>
            <person name="Brettin T.S."/>
            <person name="Martinez D."/>
            <person name="Ross C.A."/>
            <person name="Schuler D."/>
            <person name="Cox B.L."/>
            <person name="Nealson K.H."/>
            <person name="Bazylinski D.A."/>
        </authorList>
    </citation>
    <scope>NUCLEOTIDE SEQUENCE [LARGE SCALE GENOMIC DNA]</scope>
    <source>
        <strain evidence="3">ATCC BAA-1437 / JCM 17883 / MC-1</strain>
    </source>
</reference>
<evidence type="ECO:0000313" key="2">
    <source>
        <dbReference type="EMBL" id="ABK42800.1"/>
    </source>
</evidence>
<name>A0L4A7_MAGMM</name>
<gene>
    <name evidence="2" type="ordered locus">Mmc1_0273</name>
</gene>
<dbReference type="Proteomes" id="UP000002586">
    <property type="component" value="Chromosome"/>
</dbReference>
<dbReference type="KEGG" id="mgm:Mmc1_0273"/>
<reference evidence="2 3" key="2">
    <citation type="journal article" date="2012" name="Int. J. Syst. Evol. Microbiol.">
        <title>Magnetococcus marinus gen. nov., sp. nov., a marine, magnetotactic bacterium that represents a novel lineage (Magnetococcaceae fam. nov.; Magnetococcales ord. nov.) at the base of the Alphaproteobacteria.</title>
        <authorList>
            <person name="Bazylinski D.A."/>
            <person name="Williams T.J."/>
            <person name="Lefevre C.T."/>
            <person name="Berg R.J."/>
            <person name="Zhang C.L."/>
            <person name="Bowser S.S."/>
            <person name="Dean A.J."/>
            <person name="Beveridge T.J."/>
        </authorList>
    </citation>
    <scope>NUCLEOTIDE SEQUENCE [LARGE SCALE GENOMIC DNA]</scope>
    <source>
        <strain evidence="3">ATCC BAA-1437 / JCM 17883 / MC-1</strain>
    </source>
</reference>
<evidence type="ECO:0000313" key="3">
    <source>
        <dbReference type="Proteomes" id="UP000002586"/>
    </source>
</evidence>